<organism evidence="4">
    <name type="scientific">Anaerostipes caccae</name>
    <dbReference type="NCBI Taxonomy" id="105841"/>
    <lineage>
        <taxon>Bacteria</taxon>
        <taxon>Bacillati</taxon>
        <taxon>Bacillota</taxon>
        <taxon>Clostridia</taxon>
        <taxon>Lachnospirales</taxon>
        <taxon>Lachnospiraceae</taxon>
        <taxon>Anaerostipes</taxon>
    </lineage>
</organism>
<dbReference type="InterPro" id="IPR001670">
    <property type="entry name" value="ADH_Fe/GldA"/>
</dbReference>
<evidence type="ECO:0000256" key="1">
    <source>
        <dbReference type="ARBA" id="ARBA00023002"/>
    </source>
</evidence>
<dbReference type="EMBL" id="CACRSQ010000003">
    <property type="protein sequence ID" value="VYT05187.1"/>
    <property type="molecule type" value="Genomic_DNA"/>
</dbReference>
<dbReference type="Gene3D" id="3.40.50.1970">
    <property type="match status" value="1"/>
</dbReference>
<dbReference type="GO" id="GO:1990362">
    <property type="term" value="F:butanol dehydrogenase (NAD+) activity"/>
    <property type="evidence" value="ECO:0007669"/>
    <property type="project" value="InterPro"/>
</dbReference>
<dbReference type="RefSeq" id="WP_006567110.1">
    <property type="nucleotide sequence ID" value="NZ_BAABZP010000001.1"/>
</dbReference>
<dbReference type="InterPro" id="IPR056798">
    <property type="entry name" value="ADH_Fe_C"/>
</dbReference>
<dbReference type="PANTHER" id="PTHR43633:SF1">
    <property type="entry name" value="ALCOHOL DEHYDROGENASE YQHD"/>
    <property type="match status" value="1"/>
</dbReference>
<dbReference type="AlphaFoldDB" id="A0A6N2TI52"/>
<evidence type="ECO:0000259" key="2">
    <source>
        <dbReference type="Pfam" id="PF00465"/>
    </source>
</evidence>
<dbReference type="SUPFAM" id="SSF56796">
    <property type="entry name" value="Dehydroquinate synthase-like"/>
    <property type="match status" value="1"/>
</dbReference>
<proteinExistence type="predicted"/>
<dbReference type="GO" id="GO:0008106">
    <property type="term" value="F:alcohol dehydrogenase (NADP+) activity"/>
    <property type="evidence" value="ECO:0007669"/>
    <property type="project" value="TreeGrafter"/>
</dbReference>
<feature type="domain" description="Fe-containing alcohol dehydrogenase-like C-terminal" evidence="3">
    <location>
        <begin position="191"/>
        <end position="392"/>
    </location>
</feature>
<dbReference type="Gene3D" id="1.20.1090.10">
    <property type="entry name" value="Dehydroquinate synthase-like - alpha domain"/>
    <property type="match status" value="1"/>
</dbReference>
<dbReference type="Pfam" id="PF00465">
    <property type="entry name" value="Fe-ADH"/>
    <property type="match status" value="1"/>
</dbReference>
<dbReference type="GO" id="GO:0005829">
    <property type="term" value="C:cytosol"/>
    <property type="evidence" value="ECO:0007669"/>
    <property type="project" value="TreeGrafter"/>
</dbReference>
<reference evidence="4" key="1">
    <citation type="submission" date="2019-11" db="EMBL/GenBank/DDBJ databases">
        <authorList>
            <person name="Feng L."/>
        </authorList>
    </citation>
    <scope>NUCLEOTIDE SEQUENCE</scope>
    <source>
        <strain evidence="4">AcaccaeLFYP115</strain>
    </source>
</reference>
<dbReference type="Pfam" id="PF25137">
    <property type="entry name" value="ADH_Fe_C"/>
    <property type="match status" value="1"/>
</dbReference>
<name>A0A6N2TI52_9FIRM</name>
<keyword evidence="1 4" id="KW-0560">Oxidoreductase</keyword>
<dbReference type="PANTHER" id="PTHR43633">
    <property type="entry name" value="ALCOHOL DEHYDROGENASE YQHD"/>
    <property type="match status" value="1"/>
</dbReference>
<dbReference type="CDD" id="cd08187">
    <property type="entry name" value="BDH"/>
    <property type="match status" value="1"/>
</dbReference>
<evidence type="ECO:0000313" key="4">
    <source>
        <dbReference type="EMBL" id="VYT05187.1"/>
    </source>
</evidence>
<sequence length="400" mass="44492">MLKDFNLCIDTKFVFGKDAQNQIGSELKQMGIRKVLIHHDDGKFLYDTGLLDQVKEQLKKEGIETLELGGVLPNPRLSLVKEGIFLAKEEHADMVLAIGGGSVIDSAKAIGLGAVTDIDVWDFFTGTEVPKKSLPTGVILTCPATGSESSEVSVINNTEIGMKLLVSNPILRPAIAFMNPELTCSLPKFLTACGVVDMFSHVCERYFSPDGEIGVIDRMSEGILKTLVEVGPKVLADPDNYSYRAEIMWIGTIAHNDTVGIGRIQDWATHEIGNELSALYDTPHGATLSIIMGSWMRYVYKEDPKRFARYAKEVFGVDWNGDNTLEAAYKGILKTEEFFRSMGMPVSFEDFRIPTDEVEKMLDQIAFRGEDDSIGGIKRLNRDDCRSIYKMAFSFRKTDE</sequence>
<dbReference type="GO" id="GO:0046872">
    <property type="term" value="F:metal ion binding"/>
    <property type="evidence" value="ECO:0007669"/>
    <property type="project" value="InterPro"/>
</dbReference>
<dbReference type="EC" id="1.1.1.-" evidence="4"/>
<dbReference type="GO" id="GO:1990002">
    <property type="term" value="F:methylglyoxal reductase (NADPH) (acetol producing) activity"/>
    <property type="evidence" value="ECO:0007669"/>
    <property type="project" value="TreeGrafter"/>
</dbReference>
<dbReference type="FunFam" id="3.40.50.1970:FF:000003">
    <property type="entry name" value="Alcohol dehydrogenase, iron-containing"/>
    <property type="match status" value="1"/>
</dbReference>
<accession>A0A6N2TI52</accession>
<dbReference type="InterPro" id="IPR044731">
    <property type="entry name" value="BDH-like"/>
</dbReference>
<evidence type="ECO:0000259" key="3">
    <source>
        <dbReference type="Pfam" id="PF25137"/>
    </source>
</evidence>
<gene>
    <name evidence="4" type="primary">bdhA_4</name>
    <name evidence="4" type="ORF">ACLFYP115_01454</name>
</gene>
<feature type="domain" description="Alcohol dehydrogenase iron-type/glycerol dehydrogenase GldA" evidence="2">
    <location>
        <begin position="11"/>
        <end position="180"/>
    </location>
</feature>
<protein>
    <submittedName>
        <fullName evidence="4">NADH-dependent butanol dehydrogenase A</fullName>
        <ecNumber evidence="4">1.1.1.-</ecNumber>
    </submittedName>
</protein>